<evidence type="ECO:0000313" key="3">
    <source>
        <dbReference type="Proteomes" id="UP000692954"/>
    </source>
</evidence>
<dbReference type="Proteomes" id="UP000692954">
    <property type="component" value="Unassembled WGS sequence"/>
</dbReference>
<feature type="coiled-coil region" evidence="1">
    <location>
        <begin position="70"/>
        <end position="139"/>
    </location>
</feature>
<evidence type="ECO:0000256" key="1">
    <source>
        <dbReference type="SAM" id="Coils"/>
    </source>
</evidence>
<keyword evidence="1" id="KW-0175">Coiled coil</keyword>
<proteinExistence type="predicted"/>
<sequence length="992" mass="119385">MNRLISNPTTAIQTKMTSLEYLIHQNIPIPNHAKYPHPDLEANSHISHTLPFSSNNTTFNSIPPSYSSELNHLKKLLEDQNKLITFLKQTENQYNILQIQFQETNHNHSIQINQLYEQLDIYKQANNNMKIQLEEYLNQINSFNFQFQELYSQKEELSSNLKDKSFQYDNLLIKLQNQNKEIIQLQDKNTTQECYQFGQNLLLNEVQNKSQIHTQIINDNNLQIQVKNLENKNSQLQNRCVLFAQEMERIHFTNNQNDIKNLIIENQQLKCNQEQMMLQIQQFKKLQNQIKIKEENSIKDKMRIIILNTEIERLWSVIEDCENRNQQQIQQLEHVTLQFNLLKDEFILFEQQKAQFQQEQMKRLQYEQDILLLQKQQDIWTQSQKELQKQNTILKEEVDRLTFILKEKDNQQNKNYFDIQEVHKELEQKQIEIQKQQNAIIQLEIEISNYQQESMLLNSENDNLNMRISNLEEDMNAKIIQLTHNYESEAQSLQLQVKNLEFNKNQIEQINQILKQDLEKYQIIIDGQQEREKYNLQTNEKEQMIQLKQIQDYQLSLQQNIKENKKMREDLIQERMKIIIFASEIDRLWQVIEDFTNNVKAYEEQKNFQNEKINQLTKLVQQFQNTILKLEAERKQILEKHSLLNIESKVSLLTMELEKVRNSLYEEQLKRQELEIKQKIQLQEIEELYSQIDEFQSEINILQKRGLNQSDLEMKFQAERIQWETQKYQWNNQLQEKEQKIIIQTQEIKRSKAFGEERLQEIEDLRRQLKDQKSLNDYDQLKQEYIQLEQQVMELEQINLKLKGNSLALEKQNQLLDIQLQGKLKEIDDAYNLMNRQRKQSEQVNKETENLRKFVQQLQSQNSNFDDQTQYFKEKIHSLENENENLTSQVQYLQNCLLERDQIVQSKNQELSEKIKEIDLLKIKYEQKINVPNVQQLVFRSSSFTRQLAKQEQENIFIESNTNLKLSCNAIISKPPRYTLSQIHKENNNQYE</sequence>
<name>A0A8S1QWZ8_9CILI</name>
<comment type="caution">
    <text evidence="2">The sequence shown here is derived from an EMBL/GenBank/DDBJ whole genome shotgun (WGS) entry which is preliminary data.</text>
</comment>
<accession>A0A8S1QWZ8</accession>
<gene>
    <name evidence="2" type="ORF">PSON_ATCC_30995.1.T1240143</name>
</gene>
<feature type="coiled-coil region" evidence="1">
    <location>
        <begin position="752"/>
        <end position="928"/>
    </location>
</feature>
<dbReference type="EMBL" id="CAJJDN010000124">
    <property type="protein sequence ID" value="CAD8120128.1"/>
    <property type="molecule type" value="Genomic_DNA"/>
</dbReference>
<evidence type="ECO:0000313" key="2">
    <source>
        <dbReference type="EMBL" id="CAD8120128.1"/>
    </source>
</evidence>
<dbReference type="OrthoDB" id="306952at2759"/>
<reference evidence="2" key="1">
    <citation type="submission" date="2021-01" db="EMBL/GenBank/DDBJ databases">
        <authorList>
            <consortium name="Genoscope - CEA"/>
            <person name="William W."/>
        </authorList>
    </citation>
    <scope>NUCLEOTIDE SEQUENCE</scope>
</reference>
<keyword evidence="3" id="KW-1185">Reference proteome</keyword>
<protein>
    <submittedName>
        <fullName evidence="2">Uncharacterized protein</fullName>
    </submittedName>
</protein>
<feature type="coiled-coil region" evidence="1">
    <location>
        <begin position="219"/>
        <end position="338"/>
    </location>
</feature>
<feature type="coiled-coil region" evidence="1">
    <location>
        <begin position="419"/>
        <end position="705"/>
    </location>
</feature>
<organism evidence="2 3">
    <name type="scientific">Paramecium sonneborni</name>
    <dbReference type="NCBI Taxonomy" id="65129"/>
    <lineage>
        <taxon>Eukaryota</taxon>
        <taxon>Sar</taxon>
        <taxon>Alveolata</taxon>
        <taxon>Ciliophora</taxon>
        <taxon>Intramacronucleata</taxon>
        <taxon>Oligohymenophorea</taxon>
        <taxon>Peniculida</taxon>
        <taxon>Parameciidae</taxon>
        <taxon>Paramecium</taxon>
    </lineage>
</organism>
<dbReference type="AlphaFoldDB" id="A0A8S1QWZ8"/>